<evidence type="ECO:0000313" key="2">
    <source>
        <dbReference type="EMBL" id="MFD2671763.1"/>
    </source>
</evidence>
<keyword evidence="3" id="KW-1185">Reference proteome</keyword>
<comment type="caution">
    <text evidence="2">The sequence shown here is derived from an EMBL/GenBank/DDBJ whole genome shotgun (WGS) entry which is preliminary data.</text>
</comment>
<reference evidence="3" key="1">
    <citation type="journal article" date="2019" name="Int. J. Syst. Evol. Microbiol.">
        <title>The Global Catalogue of Microorganisms (GCM) 10K type strain sequencing project: providing services to taxonomists for standard genome sequencing and annotation.</title>
        <authorList>
            <consortium name="The Broad Institute Genomics Platform"/>
            <consortium name="The Broad Institute Genome Sequencing Center for Infectious Disease"/>
            <person name="Wu L."/>
            <person name="Ma J."/>
        </authorList>
    </citation>
    <scope>NUCLEOTIDE SEQUENCE [LARGE SCALE GENOMIC DNA]</scope>
    <source>
        <strain evidence="3">KCTC 33676</strain>
    </source>
</reference>
<protein>
    <recommendedName>
        <fullName evidence="4">Cyclic lactone autoinducer peptide</fullName>
    </recommendedName>
</protein>
<keyword evidence="1" id="KW-0472">Membrane</keyword>
<evidence type="ECO:0008006" key="4">
    <source>
        <dbReference type="Google" id="ProtNLM"/>
    </source>
</evidence>
<dbReference type="RefSeq" id="WP_379929235.1">
    <property type="nucleotide sequence ID" value="NZ_JBHUMM010000014.1"/>
</dbReference>
<dbReference type="Proteomes" id="UP001597497">
    <property type="component" value="Unassembled WGS sequence"/>
</dbReference>
<keyword evidence="1" id="KW-0812">Transmembrane</keyword>
<evidence type="ECO:0000313" key="3">
    <source>
        <dbReference type="Proteomes" id="UP001597497"/>
    </source>
</evidence>
<dbReference type="EMBL" id="JBHUMM010000014">
    <property type="protein sequence ID" value="MFD2671763.1"/>
    <property type="molecule type" value="Genomic_DNA"/>
</dbReference>
<name>A0ABW5R9U9_9BACL</name>
<evidence type="ECO:0000256" key="1">
    <source>
        <dbReference type="SAM" id="Phobius"/>
    </source>
</evidence>
<gene>
    <name evidence="2" type="ORF">ACFSUC_09105</name>
</gene>
<feature type="transmembrane region" description="Helical" evidence="1">
    <location>
        <begin position="12"/>
        <end position="33"/>
    </location>
</feature>
<sequence>MKKKFAKKTSKFLAIIASGLVVSESVFLHIIPIPSELKEKYVK</sequence>
<organism evidence="2 3">
    <name type="scientific">Marinicrinis sediminis</name>
    <dbReference type="NCBI Taxonomy" id="1652465"/>
    <lineage>
        <taxon>Bacteria</taxon>
        <taxon>Bacillati</taxon>
        <taxon>Bacillota</taxon>
        <taxon>Bacilli</taxon>
        <taxon>Bacillales</taxon>
        <taxon>Paenibacillaceae</taxon>
    </lineage>
</organism>
<proteinExistence type="predicted"/>
<accession>A0ABW5R9U9</accession>
<keyword evidence="1" id="KW-1133">Transmembrane helix</keyword>